<evidence type="ECO:0000313" key="2">
    <source>
        <dbReference type="EMBL" id="KAF8753314.1"/>
    </source>
</evidence>
<dbReference type="GO" id="GO:0008270">
    <property type="term" value="F:zinc ion binding"/>
    <property type="evidence" value="ECO:0007669"/>
    <property type="project" value="InterPro"/>
</dbReference>
<dbReference type="EMBL" id="JACYCF010000013">
    <property type="protein sequence ID" value="KAF8753314.1"/>
    <property type="molecule type" value="Genomic_DNA"/>
</dbReference>
<name>A0A8H7M5I6_9AGAM</name>
<feature type="region of interest" description="Disordered" evidence="1">
    <location>
        <begin position="28"/>
        <end position="157"/>
    </location>
</feature>
<gene>
    <name evidence="2" type="ORF">RHS01_07147</name>
</gene>
<feature type="compositionally biased region" description="Basic and acidic residues" evidence="1">
    <location>
        <begin position="116"/>
        <end position="126"/>
    </location>
</feature>
<feature type="compositionally biased region" description="Low complexity" evidence="1">
    <location>
        <begin position="93"/>
        <end position="108"/>
    </location>
</feature>
<dbReference type="GO" id="GO:0006355">
    <property type="term" value="P:regulation of DNA-templated transcription"/>
    <property type="evidence" value="ECO:0007669"/>
    <property type="project" value="InterPro"/>
</dbReference>
<comment type="caution">
    <text evidence="2">The sequence shown here is derived from an EMBL/GenBank/DDBJ whole genome shotgun (WGS) entry which is preliminary data.</text>
</comment>
<sequence length="200" mass="21809">MPRSLSHMHGGFGLFADHCLDMIDRSNGARRLGPSGKKDLCNACGLRYARSKQKKDGNTQPKRRREKDVPLTPAPMPVPVPGGVSSNLQQPGHSHLSTSASTSSSSVPPSWPNAPHENRDQKRMRSETFTTVSHSPSPPHSEGHGQPESYPEAYGARYGQAAYPQGYTNGYSVDYNRMPGPVPSYVTPELPSNDRTFTGH</sequence>
<reference evidence="2" key="1">
    <citation type="submission" date="2020-09" db="EMBL/GenBank/DDBJ databases">
        <title>Comparative genome analyses of four rice-infecting Rhizoctonia solani isolates reveal extensive enrichment of homogalacturonan modification genes.</title>
        <authorList>
            <person name="Lee D.-Y."/>
            <person name="Jeon J."/>
            <person name="Kim K.-T."/>
            <person name="Cheong K."/>
            <person name="Song H."/>
            <person name="Choi G."/>
            <person name="Ko J."/>
            <person name="Opiyo S.O."/>
            <person name="Zuo S."/>
            <person name="Madhav S."/>
            <person name="Lee Y.-H."/>
            <person name="Wang G.-L."/>
        </authorList>
    </citation>
    <scope>NUCLEOTIDE SEQUENCE</scope>
    <source>
        <strain evidence="2">AG1-IA B2</strain>
    </source>
</reference>
<dbReference type="InterPro" id="IPR013088">
    <property type="entry name" value="Znf_NHR/GATA"/>
</dbReference>
<evidence type="ECO:0000313" key="3">
    <source>
        <dbReference type="Proteomes" id="UP000614334"/>
    </source>
</evidence>
<evidence type="ECO:0000256" key="1">
    <source>
        <dbReference type="SAM" id="MobiDB-lite"/>
    </source>
</evidence>
<dbReference type="Gene3D" id="3.30.50.10">
    <property type="entry name" value="Erythroid Transcription Factor GATA-1, subunit A"/>
    <property type="match status" value="1"/>
</dbReference>
<dbReference type="AlphaFoldDB" id="A0A8H7M5I6"/>
<protein>
    <submittedName>
        <fullName evidence="2">PAS domain</fullName>
    </submittedName>
</protein>
<organism evidence="2 3">
    <name type="scientific">Rhizoctonia solani</name>
    <dbReference type="NCBI Taxonomy" id="456999"/>
    <lineage>
        <taxon>Eukaryota</taxon>
        <taxon>Fungi</taxon>
        <taxon>Dikarya</taxon>
        <taxon>Basidiomycota</taxon>
        <taxon>Agaricomycotina</taxon>
        <taxon>Agaricomycetes</taxon>
        <taxon>Cantharellales</taxon>
        <taxon>Ceratobasidiaceae</taxon>
        <taxon>Rhizoctonia</taxon>
    </lineage>
</organism>
<accession>A0A8H7M5I6</accession>
<proteinExistence type="predicted"/>
<dbReference type="Proteomes" id="UP000614334">
    <property type="component" value="Unassembled WGS sequence"/>
</dbReference>